<proteinExistence type="predicted"/>
<dbReference type="Proteomes" id="UP000076587">
    <property type="component" value="Unassembled WGS sequence"/>
</dbReference>
<gene>
    <name evidence="1" type="ORF">N482_11170</name>
</gene>
<dbReference type="PATRIC" id="fig|1365253.3.peg.2749"/>
<name>A0A167BW43_9GAMM</name>
<dbReference type="AlphaFoldDB" id="A0A167BW43"/>
<protein>
    <recommendedName>
        <fullName evidence="3">DJ-1/PfpI domain-containing protein</fullName>
    </recommendedName>
</protein>
<organism evidence="1 2">
    <name type="scientific">Pseudoalteromonas luteoviolacea NCIMB 1942</name>
    <dbReference type="NCBI Taxonomy" id="1365253"/>
    <lineage>
        <taxon>Bacteria</taxon>
        <taxon>Pseudomonadati</taxon>
        <taxon>Pseudomonadota</taxon>
        <taxon>Gammaproteobacteria</taxon>
        <taxon>Alteromonadales</taxon>
        <taxon>Pseudoalteromonadaceae</taxon>
        <taxon>Pseudoalteromonas</taxon>
    </lineage>
</organism>
<sequence>MGYELVTLTNDTLPVRSESGLRTLADDNVANCMELHTLVIVGGRGCQSVINNEQQMTTAGWRQRCTDLVF</sequence>
<dbReference type="Gene3D" id="3.40.50.880">
    <property type="match status" value="1"/>
</dbReference>
<accession>A0A167BW43</accession>
<dbReference type="InterPro" id="IPR029062">
    <property type="entry name" value="Class_I_gatase-like"/>
</dbReference>
<comment type="caution">
    <text evidence="1">The sequence shown here is derived from an EMBL/GenBank/DDBJ whole genome shotgun (WGS) entry which is preliminary data.</text>
</comment>
<dbReference type="EMBL" id="AUXT01000162">
    <property type="protein sequence ID" value="KZN46966.1"/>
    <property type="molecule type" value="Genomic_DNA"/>
</dbReference>
<evidence type="ECO:0000313" key="1">
    <source>
        <dbReference type="EMBL" id="KZN46966.1"/>
    </source>
</evidence>
<evidence type="ECO:0000313" key="2">
    <source>
        <dbReference type="Proteomes" id="UP000076587"/>
    </source>
</evidence>
<reference evidence="1 2" key="1">
    <citation type="submission" date="2013-07" db="EMBL/GenBank/DDBJ databases">
        <title>Comparative Genomic and Metabolomic Analysis of Twelve Strains of Pseudoalteromonas luteoviolacea.</title>
        <authorList>
            <person name="Vynne N.G."/>
            <person name="Mansson M."/>
            <person name="Gram L."/>
        </authorList>
    </citation>
    <scope>NUCLEOTIDE SEQUENCE [LARGE SCALE GENOMIC DNA]</scope>
    <source>
        <strain evidence="1 2">NCIMB 1942</strain>
    </source>
</reference>
<evidence type="ECO:0008006" key="3">
    <source>
        <dbReference type="Google" id="ProtNLM"/>
    </source>
</evidence>